<name>A0ABD1HFS9_SALDI</name>
<evidence type="ECO:0000313" key="1">
    <source>
        <dbReference type="EMBL" id="KAL1553929.1"/>
    </source>
</evidence>
<keyword evidence="2" id="KW-1185">Reference proteome</keyword>
<comment type="caution">
    <text evidence="1">The sequence shown here is derived from an EMBL/GenBank/DDBJ whole genome shotgun (WGS) entry which is preliminary data.</text>
</comment>
<dbReference type="EMBL" id="JBEAFC010000006">
    <property type="protein sequence ID" value="KAL1553929.1"/>
    <property type="molecule type" value="Genomic_DNA"/>
</dbReference>
<dbReference type="AlphaFoldDB" id="A0ABD1HFS9"/>
<proteinExistence type="predicted"/>
<accession>A0ABD1HFS9</accession>
<evidence type="ECO:0000313" key="2">
    <source>
        <dbReference type="Proteomes" id="UP001567538"/>
    </source>
</evidence>
<protein>
    <submittedName>
        <fullName evidence="1">Late blight resistance protein R1B-17</fullName>
    </submittedName>
</protein>
<dbReference type="Proteomes" id="UP001567538">
    <property type="component" value="Unassembled WGS sequence"/>
</dbReference>
<reference evidence="1 2" key="1">
    <citation type="submission" date="2024-06" db="EMBL/GenBank/DDBJ databases">
        <title>A chromosome level genome sequence of Diviner's sage (Salvia divinorum).</title>
        <authorList>
            <person name="Ford S.A."/>
            <person name="Ro D.-K."/>
            <person name="Ness R.W."/>
            <person name="Phillips M.A."/>
        </authorList>
    </citation>
    <scope>NUCLEOTIDE SEQUENCE [LARGE SCALE GENOMIC DNA]</scope>
    <source>
        <strain evidence="1">SAF-2024a</strain>
        <tissue evidence="1">Leaf</tissue>
    </source>
</reference>
<gene>
    <name evidence="1" type="ORF">AAHA92_14544</name>
</gene>
<dbReference type="Gene3D" id="1.20.5.4130">
    <property type="match status" value="1"/>
</dbReference>
<organism evidence="1 2">
    <name type="scientific">Salvia divinorum</name>
    <name type="common">Maria pastora</name>
    <name type="synonym">Diviner's sage</name>
    <dbReference type="NCBI Taxonomy" id="28513"/>
    <lineage>
        <taxon>Eukaryota</taxon>
        <taxon>Viridiplantae</taxon>
        <taxon>Streptophyta</taxon>
        <taxon>Embryophyta</taxon>
        <taxon>Tracheophyta</taxon>
        <taxon>Spermatophyta</taxon>
        <taxon>Magnoliopsida</taxon>
        <taxon>eudicotyledons</taxon>
        <taxon>Gunneridae</taxon>
        <taxon>Pentapetalae</taxon>
        <taxon>asterids</taxon>
        <taxon>lamiids</taxon>
        <taxon>Lamiales</taxon>
        <taxon>Lamiaceae</taxon>
        <taxon>Nepetoideae</taxon>
        <taxon>Mentheae</taxon>
        <taxon>Salviinae</taxon>
        <taxon>Salvia</taxon>
        <taxon>Salvia subgen. Calosphace</taxon>
    </lineage>
</organism>
<sequence length="93" mass="10887">MAYAAVISLKQTIHRLLNSSHTPIASSSREILEFASKQITSLQEFLKEFYQINNKRWNAKSQKPYKKQKTPSNPITFSLYPKIYTPLSKPWRK</sequence>